<keyword evidence="1" id="KW-0808">Transferase</keyword>
<organism evidence="4 5">
    <name type="scientific">Aeromonas rivipollensis</name>
    <dbReference type="NCBI Taxonomy" id="948519"/>
    <lineage>
        <taxon>Bacteria</taxon>
        <taxon>Pseudomonadati</taxon>
        <taxon>Pseudomonadota</taxon>
        <taxon>Gammaproteobacteria</taxon>
        <taxon>Aeromonadales</taxon>
        <taxon>Aeromonadaceae</taxon>
        <taxon>Aeromonas</taxon>
    </lineage>
</organism>
<dbReference type="Gene3D" id="3.40.630.30">
    <property type="match status" value="1"/>
</dbReference>
<evidence type="ECO:0000313" key="5">
    <source>
        <dbReference type="Proteomes" id="UP000472827"/>
    </source>
</evidence>
<evidence type="ECO:0000256" key="1">
    <source>
        <dbReference type="ARBA" id="ARBA00022679"/>
    </source>
</evidence>
<sequence length="166" mass="18606">MEQRKMKMEYGNIAEAEIPLALLLEADPSEKRIRSYLPGAWCFAARAQGILVGVCVVRALSPGTAEIFNVAVRPDHQRRGIGPGLLRHGLAELAARGIRRVELGTGSFGYPLTCYQRLGFRVDAVVKDHFLHHYPDPIFESGIQHRDMLRLSLTLEAGAREWESER</sequence>
<name>A0ABX0CWK4_9GAMM</name>
<dbReference type="Pfam" id="PF00583">
    <property type="entry name" value="Acetyltransf_1"/>
    <property type="match status" value="1"/>
</dbReference>
<proteinExistence type="predicted"/>
<dbReference type="InterPro" id="IPR050832">
    <property type="entry name" value="Bact_Acetyltransf"/>
</dbReference>
<dbReference type="Proteomes" id="UP000472827">
    <property type="component" value="Unassembled WGS sequence"/>
</dbReference>
<dbReference type="EMBL" id="JAAILA010000008">
    <property type="protein sequence ID" value="NEX88302.1"/>
    <property type="molecule type" value="Genomic_DNA"/>
</dbReference>
<evidence type="ECO:0000313" key="4">
    <source>
        <dbReference type="EMBL" id="NEX88302.1"/>
    </source>
</evidence>
<dbReference type="InterPro" id="IPR016181">
    <property type="entry name" value="Acyl_CoA_acyltransferase"/>
</dbReference>
<comment type="caution">
    <text evidence="4">The sequence shown here is derived from an EMBL/GenBank/DDBJ whole genome shotgun (WGS) entry which is preliminary data.</text>
</comment>
<evidence type="ECO:0000256" key="2">
    <source>
        <dbReference type="ARBA" id="ARBA00023315"/>
    </source>
</evidence>
<accession>A0ABX0CWK4</accession>
<dbReference type="SUPFAM" id="SSF55729">
    <property type="entry name" value="Acyl-CoA N-acyltransferases (Nat)"/>
    <property type="match status" value="1"/>
</dbReference>
<dbReference type="CDD" id="cd04301">
    <property type="entry name" value="NAT_SF"/>
    <property type="match status" value="1"/>
</dbReference>
<reference evidence="4 5" key="1">
    <citation type="submission" date="2020-02" db="EMBL/GenBank/DDBJ databases">
        <title>Genome sequencing of Aeromonas rivipollensis.</title>
        <authorList>
            <person name="Fono-Tamo Ubani E.K."/>
            <person name="Lekota K.E."/>
        </authorList>
    </citation>
    <scope>NUCLEOTIDE SEQUENCE [LARGE SCALE GENOMIC DNA]</scope>
    <source>
        <strain evidence="4 5">G78</strain>
    </source>
</reference>
<dbReference type="InterPro" id="IPR000182">
    <property type="entry name" value="GNAT_dom"/>
</dbReference>
<evidence type="ECO:0000259" key="3">
    <source>
        <dbReference type="PROSITE" id="PS51186"/>
    </source>
</evidence>
<protein>
    <submittedName>
        <fullName evidence="4">GNAT family N-acetyltransferase</fullName>
    </submittedName>
</protein>
<keyword evidence="5" id="KW-1185">Reference proteome</keyword>
<keyword evidence="2" id="KW-0012">Acyltransferase</keyword>
<feature type="domain" description="N-acetyltransferase" evidence="3">
    <location>
        <begin position="6"/>
        <end position="156"/>
    </location>
</feature>
<dbReference type="PANTHER" id="PTHR43877">
    <property type="entry name" value="AMINOALKYLPHOSPHONATE N-ACETYLTRANSFERASE-RELATED-RELATED"/>
    <property type="match status" value="1"/>
</dbReference>
<dbReference type="PROSITE" id="PS51186">
    <property type="entry name" value="GNAT"/>
    <property type="match status" value="1"/>
</dbReference>
<gene>
    <name evidence="4" type="ORF">G4923_06195</name>
</gene>